<feature type="region of interest" description="Disordered" evidence="1">
    <location>
        <begin position="117"/>
        <end position="189"/>
    </location>
</feature>
<organism evidence="2 3">
    <name type="scientific">[Torrubiella] hemipterigena</name>
    <dbReference type="NCBI Taxonomy" id="1531966"/>
    <lineage>
        <taxon>Eukaryota</taxon>
        <taxon>Fungi</taxon>
        <taxon>Dikarya</taxon>
        <taxon>Ascomycota</taxon>
        <taxon>Pezizomycotina</taxon>
        <taxon>Sordariomycetes</taxon>
        <taxon>Hypocreomycetidae</taxon>
        <taxon>Hypocreales</taxon>
        <taxon>Clavicipitaceae</taxon>
        <taxon>Clavicipitaceae incertae sedis</taxon>
        <taxon>'Torrubiella' clade</taxon>
    </lineage>
</organism>
<gene>
    <name evidence="2" type="ORF">VHEMI02882</name>
</gene>
<accession>A0A0A1SWY9</accession>
<dbReference type="OrthoDB" id="5424234at2759"/>
<feature type="compositionally biased region" description="Basic and acidic residues" evidence="1">
    <location>
        <begin position="170"/>
        <end position="189"/>
    </location>
</feature>
<protein>
    <recommendedName>
        <fullName evidence="4">Nitrogen regulatory protein areA GATA-like domain-containing protein</fullName>
    </recommendedName>
</protein>
<dbReference type="STRING" id="1531966.A0A0A1SWY9"/>
<sequence length="189" mass="21269">MDVTNTTPLPSGIVKNSSSIYDEISRYPILPADNAYRYWHVYTVTNKKFQDPTARRLENFWWHVWGSDRSRLSGRAIAKMFEHIASGPTFVPLGEPTDSWRNKHTPSTSRTVLSAETPQAAHGGSAIKAKVGSRDQLSKQNQPLPILKKTRGPSSSGPRPTARFISPNALEDKQRQYGTHVRPDINRPY</sequence>
<dbReference type="Proteomes" id="UP000039046">
    <property type="component" value="Unassembled WGS sequence"/>
</dbReference>
<dbReference type="AlphaFoldDB" id="A0A0A1SWY9"/>
<name>A0A0A1SWY9_9HYPO</name>
<dbReference type="HOGENOM" id="CLU_1435373_0_0_1"/>
<proteinExistence type="predicted"/>
<evidence type="ECO:0000256" key="1">
    <source>
        <dbReference type="SAM" id="MobiDB-lite"/>
    </source>
</evidence>
<dbReference type="EMBL" id="CDHN01000001">
    <property type="protein sequence ID" value="CEJ82836.1"/>
    <property type="molecule type" value="Genomic_DNA"/>
</dbReference>
<evidence type="ECO:0000313" key="3">
    <source>
        <dbReference type="Proteomes" id="UP000039046"/>
    </source>
</evidence>
<keyword evidence="3" id="KW-1185">Reference proteome</keyword>
<evidence type="ECO:0008006" key="4">
    <source>
        <dbReference type="Google" id="ProtNLM"/>
    </source>
</evidence>
<reference evidence="2 3" key="1">
    <citation type="journal article" date="2015" name="Genome Announc.">
        <title>Draft Genome Sequence and Gene Annotation of the Entomopathogenic Fungus Verticillium hemipterigenum.</title>
        <authorList>
            <person name="Horn F."/>
            <person name="Habel A."/>
            <person name="Scharf D.H."/>
            <person name="Dworschak J."/>
            <person name="Brakhage A.A."/>
            <person name="Guthke R."/>
            <person name="Hertweck C."/>
            <person name="Linde J."/>
        </authorList>
    </citation>
    <scope>NUCLEOTIDE SEQUENCE [LARGE SCALE GENOMIC DNA]</scope>
</reference>
<evidence type="ECO:0000313" key="2">
    <source>
        <dbReference type="EMBL" id="CEJ82836.1"/>
    </source>
</evidence>